<feature type="domain" description="G" evidence="1">
    <location>
        <begin position="129"/>
        <end position="241"/>
    </location>
</feature>
<name>A0A381X742_9ZZZZ</name>
<dbReference type="PANTHER" id="PTHR42714:SF2">
    <property type="entry name" value="TRNA MODIFICATION GTPASE GTPBP3, MITOCHONDRIAL"/>
    <property type="match status" value="1"/>
</dbReference>
<evidence type="ECO:0008006" key="4">
    <source>
        <dbReference type="Google" id="ProtNLM"/>
    </source>
</evidence>
<dbReference type="GO" id="GO:0005829">
    <property type="term" value="C:cytosol"/>
    <property type="evidence" value="ECO:0007669"/>
    <property type="project" value="TreeGrafter"/>
</dbReference>
<dbReference type="Gene3D" id="3.40.50.300">
    <property type="entry name" value="P-loop containing nucleotide triphosphate hydrolases"/>
    <property type="match status" value="1"/>
</dbReference>
<dbReference type="GO" id="GO:0005525">
    <property type="term" value="F:GTP binding"/>
    <property type="evidence" value="ECO:0007669"/>
    <property type="project" value="InterPro"/>
</dbReference>
<evidence type="ECO:0000313" key="3">
    <source>
        <dbReference type="EMBL" id="SVA60576.1"/>
    </source>
</evidence>
<sequence length="362" mass="39275">MKYILDLCINYGACPAGPGEFTKRAFINGKIDLMQAESVANLVSASSHRGVSIAHNGLRGALSKEISLVRDKIINVLGYSEHLLDVSEEDIVDTNISYIINKATKIHEKVQKLMKTYNTCRIMTSGAVVVLCGPPNSGKSTLFNALVGSDRAIVNKDPGTTRDLLDALIIVDGVPITLVDTAGLRESENDVENEGIQKALGYMKSADLALFINDITQMDITTEPIDNMLLKEISTVNVYNKFDLIINDNLDQRSDVFKGGLTTSALTGLGVDKLKKHIITVLDLENGSGENFGITTPRQYKAIKKSDVAIAAVIEIASHFPVQLELVSFELQNALRGVEGLLGIKTADDVLDNMFNSFCVGK</sequence>
<dbReference type="Gene3D" id="3.30.1360.120">
    <property type="entry name" value="Probable tRNA modification gtpase trme, domain 1"/>
    <property type="match status" value="1"/>
</dbReference>
<evidence type="ECO:0000259" key="2">
    <source>
        <dbReference type="Pfam" id="PF12631"/>
    </source>
</evidence>
<dbReference type="PRINTS" id="PR00326">
    <property type="entry name" value="GTP1OBG"/>
</dbReference>
<dbReference type="PANTHER" id="PTHR42714">
    <property type="entry name" value="TRNA MODIFICATION GTPASE GTPBP3"/>
    <property type="match status" value="1"/>
</dbReference>
<dbReference type="InterPro" id="IPR005225">
    <property type="entry name" value="Small_GTP-bd"/>
</dbReference>
<dbReference type="Pfam" id="PF12631">
    <property type="entry name" value="MnmE_helical"/>
    <property type="match status" value="1"/>
</dbReference>
<gene>
    <name evidence="3" type="ORF">METZ01_LOCUS113430</name>
</gene>
<dbReference type="InterPro" id="IPR027417">
    <property type="entry name" value="P-loop_NTPase"/>
</dbReference>
<dbReference type="NCBIfam" id="TIGR00231">
    <property type="entry name" value="small_GTP"/>
    <property type="match status" value="1"/>
</dbReference>
<protein>
    <recommendedName>
        <fullName evidence="4">TrmE-type G domain-containing protein</fullName>
    </recommendedName>
</protein>
<dbReference type="InterPro" id="IPR027266">
    <property type="entry name" value="TrmE/GcvT-like"/>
</dbReference>
<dbReference type="CDD" id="cd04164">
    <property type="entry name" value="trmE"/>
    <property type="match status" value="1"/>
</dbReference>
<dbReference type="InterPro" id="IPR025867">
    <property type="entry name" value="MnmE_helical"/>
</dbReference>
<dbReference type="EMBL" id="UINC01014149">
    <property type="protein sequence ID" value="SVA60576.1"/>
    <property type="molecule type" value="Genomic_DNA"/>
</dbReference>
<evidence type="ECO:0000259" key="1">
    <source>
        <dbReference type="Pfam" id="PF01926"/>
    </source>
</evidence>
<dbReference type="InterPro" id="IPR031168">
    <property type="entry name" value="G_TrmE"/>
</dbReference>
<dbReference type="Gene3D" id="1.20.120.430">
    <property type="entry name" value="tRNA modification GTPase MnmE domain 2"/>
    <property type="match status" value="1"/>
</dbReference>
<dbReference type="GO" id="GO:0002098">
    <property type="term" value="P:tRNA wobble uridine modification"/>
    <property type="evidence" value="ECO:0007669"/>
    <property type="project" value="TreeGrafter"/>
</dbReference>
<dbReference type="AlphaFoldDB" id="A0A381X742"/>
<dbReference type="InterPro" id="IPR027368">
    <property type="entry name" value="MnmE_dom2"/>
</dbReference>
<dbReference type="Pfam" id="PF01926">
    <property type="entry name" value="MMR_HSR1"/>
    <property type="match status" value="1"/>
</dbReference>
<feature type="domain" description="MnmE helical" evidence="2">
    <location>
        <begin position="33"/>
        <end position="359"/>
    </location>
</feature>
<reference evidence="3" key="1">
    <citation type="submission" date="2018-05" db="EMBL/GenBank/DDBJ databases">
        <authorList>
            <person name="Lanie J.A."/>
            <person name="Ng W.-L."/>
            <person name="Kazmierczak K.M."/>
            <person name="Andrzejewski T.M."/>
            <person name="Davidsen T.M."/>
            <person name="Wayne K.J."/>
            <person name="Tettelin H."/>
            <person name="Glass J.I."/>
            <person name="Rusch D."/>
            <person name="Podicherti R."/>
            <person name="Tsui H.-C.T."/>
            <person name="Winkler M.E."/>
        </authorList>
    </citation>
    <scope>NUCLEOTIDE SEQUENCE</scope>
</reference>
<proteinExistence type="predicted"/>
<accession>A0A381X742</accession>
<organism evidence="3">
    <name type="scientific">marine metagenome</name>
    <dbReference type="NCBI Taxonomy" id="408172"/>
    <lineage>
        <taxon>unclassified sequences</taxon>
        <taxon>metagenomes</taxon>
        <taxon>ecological metagenomes</taxon>
    </lineage>
</organism>
<dbReference type="SUPFAM" id="SSF52540">
    <property type="entry name" value="P-loop containing nucleoside triphosphate hydrolases"/>
    <property type="match status" value="1"/>
</dbReference>
<dbReference type="InterPro" id="IPR006073">
    <property type="entry name" value="GTP-bd"/>
</dbReference>
<dbReference type="GO" id="GO:0030488">
    <property type="term" value="P:tRNA methylation"/>
    <property type="evidence" value="ECO:0007669"/>
    <property type="project" value="TreeGrafter"/>
</dbReference>